<feature type="domain" description="C2H2-type" evidence="7">
    <location>
        <begin position="245"/>
        <end position="267"/>
    </location>
</feature>
<dbReference type="AlphaFoldDB" id="A0A9J6CF78"/>
<evidence type="ECO:0000259" key="8">
    <source>
        <dbReference type="PROSITE" id="PS51915"/>
    </source>
</evidence>
<feature type="domain" description="C2H2-type" evidence="7">
    <location>
        <begin position="336"/>
        <end position="363"/>
    </location>
</feature>
<dbReference type="EMBL" id="JADBJN010000001">
    <property type="protein sequence ID" value="KAG5680841.1"/>
    <property type="molecule type" value="Genomic_DNA"/>
</dbReference>
<dbReference type="GO" id="GO:0043565">
    <property type="term" value="F:sequence-specific DNA binding"/>
    <property type="evidence" value="ECO:0007669"/>
    <property type="project" value="TreeGrafter"/>
</dbReference>
<evidence type="ECO:0000313" key="9">
    <source>
        <dbReference type="EMBL" id="KAG5680841.1"/>
    </source>
</evidence>
<evidence type="ECO:0000256" key="4">
    <source>
        <dbReference type="ARBA" id="ARBA00022833"/>
    </source>
</evidence>
<evidence type="ECO:0000256" key="6">
    <source>
        <dbReference type="PROSITE-ProRule" id="PRU01263"/>
    </source>
</evidence>
<accession>A0A9J6CF78</accession>
<keyword evidence="4" id="KW-0862">Zinc</keyword>
<feature type="domain" description="C2H2-type" evidence="7">
    <location>
        <begin position="364"/>
        <end position="391"/>
    </location>
</feature>
<evidence type="ECO:0008006" key="11">
    <source>
        <dbReference type="Google" id="ProtNLM"/>
    </source>
</evidence>
<dbReference type="Gene3D" id="3.40.1800.20">
    <property type="match status" value="1"/>
</dbReference>
<dbReference type="InterPro" id="IPR013087">
    <property type="entry name" value="Znf_C2H2_type"/>
</dbReference>
<dbReference type="Pfam" id="PF07776">
    <property type="entry name" value="zf-AD"/>
    <property type="match status" value="1"/>
</dbReference>
<dbReference type="PANTHER" id="PTHR24408">
    <property type="entry name" value="ZINC FINGER PROTEIN"/>
    <property type="match status" value="1"/>
</dbReference>
<dbReference type="Proteomes" id="UP001107558">
    <property type="component" value="Chromosome 1"/>
</dbReference>
<organism evidence="9 10">
    <name type="scientific">Polypedilum vanderplanki</name>
    <name type="common">Sleeping chironomid midge</name>
    <dbReference type="NCBI Taxonomy" id="319348"/>
    <lineage>
        <taxon>Eukaryota</taxon>
        <taxon>Metazoa</taxon>
        <taxon>Ecdysozoa</taxon>
        <taxon>Arthropoda</taxon>
        <taxon>Hexapoda</taxon>
        <taxon>Insecta</taxon>
        <taxon>Pterygota</taxon>
        <taxon>Neoptera</taxon>
        <taxon>Endopterygota</taxon>
        <taxon>Diptera</taxon>
        <taxon>Nematocera</taxon>
        <taxon>Chironomoidea</taxon>
        <taxon>Chironomidae</taxon>
        <taxon>Chironominae</taxon>
        <taxon>Polypedilum</taxon>
        <taxon>Polypedilum</taxon>
    </lineage>
</organism>
<evidence type="ECO:0000256" key="1">
    <source>
        <dbReference type="ARBA" id="ARBA00022723"/>
    </source>
</evidence>
<sequence>MSSIFETSNIARDIFLCTQIKIIENIIMPALICIDCLNDLKVAIRFRSNVIKAQKFFEENICNPTVKNEDSSEERIETNIKTEPLDDYDIMHNILDVSNDGFENVNVEPFQEIEIVKRQDKSSKERKESSVEKCVYCNKSFKKSYIKRHHSRAHPQKSQNHHQIVNEEDNSSLFCKICKYQYTSQNSLRKHMKVKHEFVDIRNRFQCDYCGRLFIVKDYILRHMKVRHMKSYQEKRLNEENNSAIPCDQCGKILKNRGLLKSHMRSHQIMTADDYWYCDLCPRKFKTRGGCSWHIKQRHVLKATYKCPYTDCTMLYKGKWELKMHIKSKHTDIRDYRCELCGKGFCDKQKLQIHTRIHTNERPHACNICTATFIHQTDLRRHIWNHTGWRPYKCEVINCGRGFMKKSELRNHTNRCHSNLSTSFNYNV</sequence>
<evidence type="ECO:0000256" key="2">
    <source>
        <dbReference type="ARBA" id="ARBA00022737"/>
    </source>
</evidence>
<feature type="domain" description="C2H2-type" evidence="7">
    <location>
        <begin position="132"/>
        <end position="159"/>
    </location>
</feature>
<comment type="caution">
    <text evidence="9">The sequence shown here is derived from an EMBL/GenBank/DDBJ whole genome shotgun (WGS) entry which is preliminary data.</text>
</comment>
<name>A0A9J6CF78_POLVA</name>
<dbReference type="SUPFAM" id="SSF57716">
    <property type="entry name" value="Glucocorticoid receptor-like (DNA-binding domain)"/>
    <property type="match status" value="1"/>
</dbReference>
<dbReference type="OrthoDB" id="7854697at2759"/>
<feature type="domain" description="C2H2-type" evidence="7">
    <location>
        <begin position="392"/>
        <end position="422"/>
    </location>
</feature>
<evidence type="ECO:0000259" key="7">
    <source>
        <dbReference type="PROSITE" id="PS50157"/>
    </source>
</evidence>
<proteinExistence type="predicted"/>
<dbReference type="PROSITE" id="PS00028">
    <property type="entry name" value="ZINC_FINGER_C2H2_1"/>
    <property type="match status" value="7"/>
</dbReference>
<dbReference type="PANTHER" id="PTHR24408:SF58">
    <property type="entry name" value="TRANSCRIPTION FACTOR (TFIIIA), PUTATIVE (AFU_ORTHOLOGUE AFUA_1G05150)-RELATED"/>
    <property type="match status" value="1"/>
</dbReference>
<dbReference type="FunFam" id="3.30.160.60:FF:000425">
    <property type="entry name" value="PLAG1 like zinc finger 1"/>
    <property type="match status" value="1"/>
</dbReference>
<keyword evidence="1" id="KW-0479">Metal-binding</keyword>
<dbReference type="Pfam" id="PF12874">
    <property type="entry name" value="zf-met"/>
    <property type="match status" value="1"/>
</dbReference>
<evidence type="ECO:0000256" key="5">
    <source>
        <dbReference type="PROSITE-ProRule" id="PRU00042"/>
    </source>
</evidence>
<evidence type="ECO:0000313" key="10">
    <source>
        <dbReference type="Proteomes" id="UP001107558"/>
    </source>
</evidence>
<reference evidence="9" key="1">
    <citation type="submission" date="2021-03" db="EMBL/GenBank/DDBJ databases">
        <title>Chromosome level genome of the anhydrobiotic midge Polypedilum vanderplanki.</title>
        <authorList>
            <person name="Yoshida Y."/>
            <person name="Kikawada T."/>
            <person name="Gusev O."/>
        </authorList>
    </citation>
    <scope>NUCLEOTIDE SEQUENCE</scope>
    <source>
        <strain evidence="9">NIAS01</strain>
        <tissue evidence="9">Whole body or cell culture</tissue>
    </source>
</reference>
<dbReference type="GO" id="GO:0000981">
    <property type="term" value="F:DNA-binding transcription factor activity, RNA polymerase II-specific"/>
    <property type="evidence" value="ECO:0007669"/>
    <property type="project" value="TreeGrafter"/>
</dbReference>
<keyword evidence="10" id="KW-1185">Reference proteome</keyword>
<feature type="domain" description="C2H2-type" evidence="7">
    <location>
        <begin position="205"/>
        <end position="233"/>
    </location>
</feature>
<evidence type="ECO:0000256" key="3">
    <source>
        <dbReference type="ARBA" id="ARBA00022771"/>
    </source>
</evidence>
<keyword evidence="3 5" id="KW-0863">Zinc-finger</keyword>
<keyword evidence="2" id="KW-0677">Repeat</keyword>
<dbReference type="SMART" id="SM00355">
    <property type="entry name" value="ZnF_C2H2"/>
    <property type="match status" value="9"/>
</dbReference>
<dbReference type="GO" id="GO:0008270">
    <property type="term" value="F:zinc ion binding"/>
    <property type="evidence" value="ECO:0007669"/>
    <property type="project" value="UniProtKB-KW"/>
</dbReference>
<dbReference type="Pfam" id="PF00096">
    <property type="entry name" value="zf-C2H2"/>
    <property type="match status" value="4"/>
</dbReference>
<dbReference type="PROSITE" id="PS50157">
    <property type="entry name" value="ZINC_FINGER_C2H2_2"/>
    <property type="match status" value="7"/>
</dbReference>
<feature type="domain" description="C2H2-type" evidence="7">
    <location>
        <begin position="305"/>
        <end position="335"/>
    </location>
</feature>
<dbReference type="SUPFAM" id="SSF57667">
    <property type="entry name" value="beta-beta-alpha zinc fingers"/>
    <property type="match status" value="5"/>
</dbReference>
<dbReference type="PROSITE" id="PS51915">
    <property type="entry name" value="ZAD"/>
    <property type="match status" value="1"/>
</dbReference>
<gene>
    <name evidence="9" type="ORF">PVAND_010322</name>
</gene>
<protein>
    <recommendedName>
        <fullName evidence="11">Zinc finger protein</fullName>
    </recommendedName>
</protein>
<dbReference type="InterPro" id="IPR036236">
    <property type="entry name" value="Znf_C2H2_sf"/>
</dbReference>
<feature type="domain" description="ZAD" evidence="8">
    <location>
        <begin position="1"/>
        <end position="60"/>
    </location>
</feature>
<dbReference type="Gene3D" id="3.30.160.60">
    <property type="entry name" value="Classic Zinc Finger"/>
    <property type="match status" value="5"/>
</dbReference>
<dbReference type="InterPro" id="IPR012934">
    <property type="entry name" value="Znf_AD"/>
</dbReference>
<dbReference type="GO" id="GO:0005634">
    <property type="term" value="C:nucleus"/>
    <property type="evidence" value="ECO:0007669"/>
    <property type="project" value="InterPro"/>
</dbReference>
<comment type="caution">
    <text evidence="6">Lacks conserved residue(s) required for the propagation of feature annotation.</text>
</comment>